<feature type="transmembrane region" description="Helical" evidence="5">
    <location>
        <begin position="92"/>
        <end position="110"/>
    </location>
</feature>
<reference evidence="7" key="1">
    <citation type="journal article" date="2014" name="Int. J. Syst. Evol. Microbiol.">
        <title>Complete genome sequence of Corynebacterium casei LMG S-19264T (=DSM 44701T), isolated from a smear-ripened cheese.</title>
        <authorList>
            <consortium name="US DOE Joint Genome Institute (JGI-PGF)"/>
            <person name="Walter F."/>
            <person name="Albersmeier A."/>
            <person name="Kalinowski J."/>
            <person name="Ruckert C."/>
        </authorList>
    </citation>
    <scope>NUCLEOTIDE SEQUENCE</scope>
    <source>
        <strain evidence="7">CGMCC 1.15367</strain>
    </source>
</reference>
<keyword evidence="4" id="KW-0802">TPR repeat</keyword>
<keyword evidence="5" id="KW-1133">Transmembrane helix</keyword>
<keyword evidence="5" id="KW-0472">Membrane</keyword>
<dbReference type="SUPFAM" id="SSF48452">
    <property type="entry name" value="TPR-like"/>
    <property type="match status" value="1"/>
</dbReference>
<dbReference type="InterPro" id="IPR051263">
    <property type="entry name" value="C-type_cytochrome_biogenesis"/>
</dbReference>
<dbReference type="PANTHER" id="PTHR47870">
    <property type="entry name" value="CYTOCHROME C-TYPE BIOGENESIS PROTEIN CCMH"/>
    <property type="match status" value="1"/>
</dbReference>
<dbReference type="EMBL" id="BMIQ01000001">
    <property type="protein sequence ID" value="GGD93315.1"/>
    <property type="molecule type" value="Genomic_DNA"/>
</dbReference>
<evidence type="ECO:0000256" key="5">
    <source>
        <dbReference type="SAM" id="Phobius"/>
    </source>
</evidence>
<dbReference type="Proteomes" id="UP000644699">
    <property type="component" value="Unassembled WGS sequence"/>
</dbReference>
<keyword evidence="3" id="KW-0201">Cytochrome c-type biogenesis</keyword>
<keyword evidence="8" id="KW-1185">Reference proteome</keyword>
<dbReference type="InterPro" id="IPR056413">
    <property type="entry name" value="TPR_CcmH_CycH"/>
</dbReference>
<dbReference type="PANTHER" id="PTHR47870:SF1">
    <property type="entry name" value="CYTOCHROME C-TYPE BIOGENESIS PROTEIN CCMH"/>
    <property type="match status" value="1"/>
</dbReference>
<dbReference type="GO" id="GO:0005886">
    <property type="term" value="C:plasma membrane"/>
    <property type="evidence" value="ECO:0007669"/>
    <property type="project" value="TreeGrafter"/>
</dbReference>
<evidence type="ECO:0000259" key="6">
    <source>
        <dbReference type="Pfam" id="PF23914"/>
    </source>
</evidence>
<evidence type="ECO:0000256" key="3">
    <source>
        <dbReference type="ARBA" id="ARBA00022748"/>
    </source>
</evidence>
<evidence type="ECO:0000256" key="4">
    <source>
        <dbReference type="ARBA" id="ARBA00022803"/>
    </source>
</evidence>
<sequence>MFWFVAFLLLALVGAAILWPLFGRERAAPSRAEHDAEVYGAQLRELRKDAERGAIPPDEEAGARAEIGRRLLKAVGEAERSRNAPAPARRPWFAILLGFLLLVGVPAALYPRLGAPDEPDLPLAARLDLHRPDLDIETLVAKAEARLRDHPEDGKGWDMLLPVYLQTGRADRAVTAATHAIRLLGSTSEREAMLGEALTQVAGGEVTVEAQRAFATALRLDPNNPSARFFLALQLSQADKPAEAAPAWKEILDRGPPDAPWMATARLAYADAEAKLGGGTAPAPPSAPGPAPADVAAAEDMAPADRAAMIEGMVAGLADRLKSAPNDAEGWKRLMRSYAVLGKQDLARDAYRQARQAFADGTAERGAIEDFAATLGLGASGTIE</sequence>
<dbReference type="RefSeq" id="WP_188907087.1">
    <property type="nucleotide sequence ID" value="NZ_BMIQ01000001.1"/>
</dbReference>
<reference evidence="7" key="2">
    <citation type="submission" date="2020-09" db="EMBL/GenBank/DDBJ databases">
        <authorList>
            <person name="Sun Q."/>
            <person name="Zhou Y."/>
        </authorList>
    </citation>
    <scope>NUCLEOTIDE SEQUENCE</scope>
    <source>
        <strain evidence="7">CGMCC 1.15367</strain>
    </source>
</reference>
<keyword evidence="5" id="KW-0812">Transmembrane</keyword>
<dbReference type="AlphaFoldDB" id="A0A916ZER4"/>
<dbReference type="Pfam" id="PF23914">
    <property type="entry name" value="TPR_CcmH_CycH"/>
    <property type="match status" value="1"/>
</dbReference>
<evidence type="ECO:0000256" key="1">
    <source>
        <dbReference type="ARBA" id="ARBA00004196"/>
    </source>
</evidence>
<gene>
    <name evidence="7" type="ORF">GCM10011390_10110</name>
</gene>
<dbReference type="GO" id="GO:0030313">
    <property type="term" value="C:cell envelope"/>
    <property type="evidence" value="ECO:0007669"/>
    <property type="project" value="UniProtKB-SubCell"/>
</dbReference>
<organism evidence="7 8">
    <name type="scientific">Aureimonas endophytica</name>
    <dbReference type="NCBI Taxonomy" id="2027858"/>
    <lineage>
        <taxon>Bacteria</taxon>
        <taxon>Pseudomonadati</taxon>
        <taxon>Pseudomonadota</taxon>
        <taxon>Alphaproteobacteria</taxon>
        <taxon>Hyphomicrobiales</taxon>
        <taxon>Aurantimonadaceae</taxon>
        <taxon>Aureimonas</taxon>
    </lineage>
</organism>
<evidence type="ECO:0000256" key="2">
    <source>
        <dbReference type="ARBA" id="ARBA00022737"/>
    </source>
</evidence>
<dbReference type="GO" id="GO:0017004">
    <property type="term" value="P:cytochrome complex assembly"/>
    <property type="evidence" value="ECO:0007669"/>
    <property type="project" value="UniProtKB-KW"/>
</dbReference>
<dbReference type="InterPro" id="IPR011990">
    <property type="entry name" value="TPR-like_helical_dom_sf"/>
</dbReference>
<dbReference type="Gene3D" id="1.25.40.10">
    <property type="entry name" value="Tetratricopeptide repeat domain"/>
    <property type="match status" value="2"/>
</dbReference>
<name>A0A916ZER4_9HYPH</name>
<evidence type="ECO:0000313" key="7">
    <source>
        <dbReference type="EMBL" id="GGD93315.1"/>
    </source>
</evidence>
<evidence type="ECO:0000313" key="8">
    <source>
        <dbReference type="Proteomes" id="UP000644699"/>
    </source>
</evidence>
<dbReference type="InterPro" id="IPR017560">
    <property type="entry name" value="Cyt_c_biogenesis_CcmI"/>
</dbReference>
<proteinExistence type="predicted"/>
<keyword evidence="2" id="KW-0677">Repeat</keyword>
<feature type="domain" description="Cytochrome c-type biogenesis protein H TPR" evidence="6">
    <location>
        <begin position="145"/>
        <end position="259"/>
    </location>
</feature>
<comment type="caution">
    <text evidence="7">The sequence shown here is derived from an EMBL/GenBank/DDBJ whole genome shotgun (WGS) entry which is preliminary data.</text>
</comment>
<protein>
    <submittedName>
        <fullName evidence="7">C-type cytochrome biogenesis protein CcmI</fullName>
    </submittedName>
</protein>
<accession>A0A916ZER4</accession>
<dbReference type="NCBIfam" id="TIGR03142">
    <property type="entry name" value="cytochro_ccmI"/>
    <property type="match status" value="1"/>
</dbReference>
<comment type="subcellular location">
    <subcellularLocation>
        <location evidence="1">Cell envelope</location>
    </subcellularLocation>
</comment>